<dbReference type="EMBL" id="MU857680">
    <property type="protein sequence ID" value="KAK4246183.1"/>
    <property type="molecule type" value="Genomic_DNA"/>
</dbReference>
<evidence type="ECO:0000256" key="9">
    <source>
        <dbReference type="ARBA" id="ARBA00023180"/>
    </source>
</evidence>
<evidence type="ECO:0000256" key="11">
    <source>
        <dbReference type="RuleBase" id="RU000454"/>
    </source>
</evidence>
<dbReference type="GO" id="GO:0006508">
    <property type="term" value="P:proteolysis"/>
    <property type="evidence" value="ECO:0007669"/>
    <property type="project" value="UniProtKB-KW"/>
</dbReference>
<evidence type="ECO:0000256" key="4">
    <source>
        <dbReference type="ARBA" id="ARBA00022670"/>
    </source>
</evidence>
<feature type="active site" evidence="10">
    <location>
        <position position="316"/>
    </location>
</feature>
<accession>A0AAN7HM01</accession>
<name>A0AAN7HM01_9PEZI</name>
<dbReference type="Gene3D" id="2.40.70.10">
    <property type="entry name" value="Acid Proteases"/>
    <property type="match status" value="2"/>
</dbReference>
<feature type="signal peptide" evidence="12">
    <location>
        <begin position="1"/>
        <end position="20"/>
    </location>
</feature>
<dbReference type="Pfam" id="PF00026">
    <property type="entry name" value="Asp"/>
    <property type="match status" value="1"/>
</dbReference>
<dbReference type="Proteomes" id="UP001303647">
    <property type="component" value="Unassembled WGS sequence"/>
</dbReference>
<dbReference type="PANTHER" id="PTHR47966">
    <property type="entry name" value="BETA-SITE APP-CLEAVING ENZYME, ISOFORM A-RELATED"/>
    <property type="match status" value="1"/>
</dbReference>
<protein>
    <submittedName>
        <fullName evidence="14">Aspartic peptidase domain-containing protein</fullName>
    </submittedName>
</protein>
<evidence type="ECO:0000256" key="6">
    <source>
        <dbReference type="ARBA" id="ARBA00022750"/>
    </source>
</evidence>
<feature type="active site" evidence="10">
    <location>
        <position position="132"/>
    </location>
</feature>
<dbReference type="FunFam" id="2.40.70.10:FF:000026">
    <property type="entry name" value="Endothiapepsin"/>
    <property type="match status" value="1"/>
</dbReference>
<dbReference type="InterPro" id="IPR001969">
    <property type="entry name" value="Aspartic_peptidase_AS"/>
</dbReference>
<organism evidence="14 15">
    <name type="scientific">Corynascus novoguineensis</name>
    <dbReference type="NCBI Taxonomy" id="1126955"/>
    <lineage>
        <taxon>Eukaryota</taxon>
        <taxon>Fungi</taxon>
        <taxon>Dikarya</taxon>
        <taxon>Ascomycota</taxon>
        <taxon>Pezizomycotina</taxon>
        <taxon>Sordariomycetes</taxon>
        <taxon>Sordariomycetidae</taxon>
        <taxon>Sordariales</taxon>
        <taxon>Chaetomiaceae</taxon>
        <taxon>Corynascus</taxon>
    </lineage>
</organism>
<keyword evidence="7 11" id="KW-0378">Hydrolase</keyword>
<evidence type="ECO:0000313" key="14">
    <source>
        <dbReference type="EMBL" id="KAK4246183.1"/>
    </source>
</evidence>
<evidence type="ECO:0000256" key="10">
    <source>
        <dbReference type="PIRSR" id="PIRSR601461-1"/>
    </source>
</evidence>
<keyword evidence="8" id="KW-0865">Zymogen</keyword>
<dbReference type="PROSITE" id="PS51767">
    <property type="entry name" value="PEPTIDASE_A1"/>
    <property type="match status" value="1"/>
</dbReference>
<dbReference type="InterPro" id="IPR001461">
    <property type="entry name" value="Aspartic_peptidase_A1"/>
</dbReference>
<dbReference type="SUPFAM" id="SSF50630">
    <property type="entry name" value="Acid proteases"/>
    <property type="match status" value="1"/>
</dbReference>
<dbReference type="InterPro" id="IPR033121">
    <property type="entry name" value="PEPTIDASE_A1"/>
</dbReference>
<evidence type="ECO:0000256" key="7">
    <source>
        <dbReference type="ARBA" id="ARBA00022801"/>
    </source>
</evidence>
<dbReference type="InterPro" id="IPR021109">
    <property type="entry name" value="Peptidase_aspartic_dom_sf"/>
</dbReference>
<dbReference type="CDD" id="cd06097">
    <property type="entry name" value="Aspergillopepsin_like"/>
    <property type="match status" value="1"/>
</dbReference>
<evidence type="ECO:0000256" key="3">
    <source>
        <dbReference type="ARBA" id="ARBA00022525"/>
    </source>
</evidence>
<evidence type="ECO:0000256" key="12">
    <source>
        <dbReference type="SAM" id="SignalP"/>
    </source>
</evidence>
<evidence type="ECO:0000259" key="13">
    <source>
        <dbReference type="PROSITE" id="PS51767"/>
    </source>
</evidence>
<gene>
    <name evidence="14" type="ORF">C7999DRAFT_42333</name>
</gene>
<dbReference type="GO" id="GO:0005576">
    <property type="term" value="C:extracellular region"/>
    <property type="evidence" value="ECO:0007669"/>
    <property type="project" value="UniProtKB-SubCell"/>
</dbReference>
<reference evidence="14" key="1">
    <citation type="journal article" date="2023" name="Mol. Phylogenet. Evol.">
        <title>Genome-scale phylogeny and comparative genomics of the fungal order Sordariales.</title>
        <authorList>
            <person name="Hensen N."/>
            <person name="Bonometti L."/>
            <person name="Westerberg I."/>
            <person name="Brannstrom I.O."/>
            <person name="Guillou S."/>
            <person name="Cros-Aarteil S."/>
            <person name="Calhoun S."/>
            <person name="Haridas S."/>
            <person name="Kuo A."/>
            <person name="Mondo S."/>
            <person name="Pangilinan J."/>
            <person name="Riley R."/>
            <person name="LaButti K."/>
            <person name="Andreopoulos B."/>
            <person name="Lipzen A."/>
            <person name="Chen C."/>
            <person name="Yan M."/>
            <person name="Daum C."/>
            <person name="Ng V."/>
            <person name="Clum A."/>
            <person name="Steindorff A."/>
            <person name="Ohm R.A."/>
            <person name="Martin F."/>
            <person name="Silar P."/>
            <person name="Natvig D.O."/>
            <person name="Lalanne C."/>
            <person name="Gautier V."/>
            <person name="Ament-Velasquez S.L."/>
            <person name="Kruys A."/>
            <person name="Hutchinson M.I."/>
            <person name="Powell A.J."/>
            <person name="Barry K."/>
            <person name="Miller A.N."/>
            <person name="Grigoriev I.V."/>
            <person name="Debuchy R."/>
            <person name="Gladieux P."/>
            <person name="Hiltunen Thoren M."/>
            <person name="Johannesson H."/>
        </authorList>
    </citation>
    <scope>NUCLEOTIDE SEQUENCE</scope>
    <source>
        <strain evidence="14">CBS 359.72</strain>
    </source>
</reference>
<dbReference type="PRINTS" id="PR00792">
    <property type="entry name" value="PEPSIN"/>
</dbReference>
<evidence type="ECO:0000256" key="2">
    <source>
        <dbReference type="ARBA" id="ARBA00007447"/>
    </source>
</evidence>
<evidence type="ECO:0000256" key="8">
    <source>
        <dbReference type="ARBA" id="ARBA00023145"/>
    </source>
</evidence>
<proteinExistence type="inferred from homology"/>
<dbReference type="PANTHER" id="PTHR47966:SF23">
    <property type="entry name" value="ASPARTIC ENDOPEPTIDASE, PUTATIVE (AFU_ORTHOLOGUE AFUA_2G15950)-RELATED"/>
    <property type="match status" value="1"/>
</dbReference>
<comment type="similarity">
    <text evidence="2 11">Belongs to the peptidase A1 family.</text>
</comment>
<comment type="caution">
    <text evidence="14">The sequence shown here is derived from an EMBL/GenBank/DDBJ whole genome shotgun (WGS) entry which is preliminary data.</text>
</comment>
<keyword evidence="15" id="KW-1185">Reference proteome</keyword>
<reference evidence="14" key="2">
    <citation type="submission" date="2023-05" db="EMBL/GenBank/DDBJ databases">
        <authorList>
            <consortium name="Lawrence Berkeley National Laboratory"/>
            <person name="Steindorff A."/>
            <person name="Hensen N."/>
            <person name="Bonometti L."/>
            <person name="Westerberg I."/>
            <person name="Brannstrom I.O."/>
            <person name="Guillou S."/>
            <person name="Cros-Aarteil S."/>
            <person name="Calhoun S."/>
            <person name="Haridas S."/>
            <person name="Kuo A."/>
            <person name="Mondo S."/>
            <person name="Pangilinan J."/>
            <person name="Riley R."/>
            <person name="Labutti K."/>
            <person name="Andreopoulos B."/>
            <person name="Lipzen A."/>
            <person name="Chen C."/>
            <person name="Yanf M."/>
            <person name="Daum C."/>
            <person name="Ng V."/>
            <person name="Clum A."/>
            <person name="Ohm R."/>
            <person name="Martin F."/>
            <person name="Silar P."/>
            <person name="Natvig D."/>
            <person name="Lalanne C."/>
            <person name="Gautier V."/>
            <person name="Ament-Velasquez S.L."/>
            <person name="Kruys A."/>
            <person name="Hutchinson M.I."/>
            <person name="Powell A.J."/>
            <person name="Barry K."/>
            <person name="Miller A.N."/>
            <person name="Grigoriev I.V."/>
            <person name="Debuchy R."/>
            <person name="Gladieux P."/>
            <person name="Thoren M.H."/>
            <person name="Johannesson H."/>
        </authorList>
    </citation>
    <scope>NUCLEOTIDE SEQUENCE</scope>
    <source>
        <strain evidence="14">CBS 359.72</strain>
    </source>
</reference>
<keyword evidence="4 11" id="KW-0645">Protease</keyword>
<dbReference type="AlphaFoldDB" id="A0AAN7HM01"/>
<dbReference type="GO" id="GO:0004190">
    <property type="term" value="F:aspartic-type endopeptidase activity"/>
    <property type="evidence" value="ECO:0007669"/>
    <property type="project" value="UniProtKB-KW"/>
</dbReference>
<keyword evidence="6 11" id="KW-0064">Aspartyl protease</keyword>
<keyword evidence="3" id="KW-0964">Secreted</keyword>
<evidence type="ECO:0000256" key="1">
    <source>
        <dbReference type="ARBA" id="ARBA00004613"/>
    </source>
</evidence>
<comment type="subcellular location">
    <subcellularLocation>
        <location evidence="1">Secreted</location>
    </subcellularLocation>
</comment>
<evidence type="ECO:0000256" key="5">
    <source>
        <dbReference type="ARBA" id="ARBA00022729"/>
    </source>
</evidence>
<sequence>MSLYLTKLLLFLLWVPCIVAAPSGIQKRSFKVDRIRNPNFKRHNGPKELLRSYRKYRMPIPQDLLDALEDEPANALLPESPPSHGSKTMKVTEVDAIAQTTVGLVPAIPANGGIEYISPITIGGQTINVALDTGSADLWVFSSQLPGSAQVGHQTYNPLLSPTFRHMPSANFSIIYGDGTSASGNVGIDVVDVGGATVTNQAVQMATAVSPVFVLDMNLSGLVGLGFSQLSTVKPVKQKTFFENIMPTLFQPLFTVDLRKDTASAYEFGIIDSSKFRGTLSWIPAYTRKGFWQLSSGGFAVGSLQKKLPVAQVIIDTGTTLMLVSEELANGYYSQVPGAKNTLAAGGTTFPCNTTLPDLLLDISPGYTARVRGEDINFGAFEGDECFGGIQRTASHFQIWGDIFFRSQFVVFHGGNHSLGMAPHT</sequence>
<keyword evidence="9" id="KW-0325">Glycoprotein</keyword>
<evidence type="ECO:0000313" key="15">
    <source>
        <dbReference type="Proteomes" id="UP001303647"/>
    </source>
</evidence>
<feature type="domain" description="Peptidase A1" evidence="13">
    <location>
        <begin position="116"/>
        <end position="422"/>
    </location>
</feature>
<feature type="chain" id="PRO_5042979386" evidence="12">
    <location>
        <begin position="21"/>
        <end position="425"/>
    </location>
</feature>
<keyword evidence="5 12" id="KW-0732">Signal</keyword>
<dbReference type="InterPro" id="IPR034163">
    <property type="entry name" value="Aspergillopepsin-like_cat_dom"/>
</dbReference>
<dbReference type="PROSITE" id="PS00141">
    <property type="entry name" value="ASP_PROTEASE"/>
    <property type="match status" value="2"/>
</dbReference>